<keyword evidence="8 10" id="KW-0131">Cell cycle</keyword>
<sequence length="455" mass="47779">MIRVELTQLLEPLQAILVGDNKSISSVTTDSRNIEADGLFIALKGERFDAHDFAQTAVDNGAVALLVERQLAVDVPQLIVADCHKALGQLGALVRQQVNPKSLALTGSNGKTSVKEMVATICSQQHRVLYTAGNFNNDIGVPLTLLRLQPGDEIGVFELGANHIGEIDYTSALARPDVALVNNVASAHLEGFGSEAGVAKAKSEIFNHLAEDGVAIINADDQYCDVMLAAAEGHRQLTFGIENHADVQGLQLQPDAFGRFSFECRAGNDSVQIQLPLAGRHQVSNALAAAAICLAAGFSLGEIATGLSLLEPVKGRMMPVELGRVTAVDDSYNGNPASVGAAINWLKEIEGNRALVLGDLGELGDNASLLHGELGASAKQAGINQLFCLGELSRAASEAFGSAHYTELDALVSALISHIQALPGQVTVLVKGSRSAGMERVVEALKAAFGRGELS</sequence>
<evidence type="ECO:0000259" key="14">
    <source>
        <dbReference type="Pfam" id="PF08245"/>
    </source>
</evidence>
<dbReference type="SUPFAM" id="SSF53623">
    <property type="entry name" value="MurD-like peptide ligases, catalytic domain"/>
    <property type="match status" value="1"/>
</dbReference>
<evidence type="ECO:0000259" key="13">
    <source>
        <dbReference type="Pfam" id="PF02875"/>
    </source>
</evidence>
<dbReference type="SUPFAM" id="SSF53244">
    <property type="entry name" value="MurD-like peptide ligases, peptide-binding domain"/>
    <property type="match status" value="1"/>
</dbReference>
<dbReference type="EC" id="6.3.2.10" evidence="10 11"/>
<evidence type="ECO:0000256" key="11">
    <source>
        <dbReference type="RuleBase" id="RU004136"/>
    </source>
</evidence>
<protein>
    <recommendedName>
        <fullName evidence="10 11">UDP-N-acetylmuramoyl-tripeptide--D-alanyl-D-alanine ligase</fullName>
        <ecNumber evidence="10 11">6.3.2.10</ecNumber>
    </recommendedName>
    <alternativeName>
        <fullName evidence="10">D-alanyl-D-alanine-adding enzyme</fullName>
    </alternativeName>
</protein>
<dbReference type="InterPro" id="IPR036615">
    <property type="entry name" value="Mur_ligase_C_dom_sf"/>
</dbReference>
<evidence type="ECO:0000256" key="5">
    <source>
        <dbReference type="ARBA" id="ARBA00022840"/>
    </source>
</evidence>
<proteinExistence type="inferred from homology"/>
<dbReference type="InterPro" id="IPR013221">
    <property type="entry name" value="Mur_ligase_cen"/>
</dbReference>
<dbReference type="Pfam" id="PF08245">
    <property type="entry name" value="Mur_ligase_M"/>
    <property type="match status" value="1"/>
</dbReference>
<dbReference type="InterPro" id="IPR035911">
    <property type="entry name" value="MurE/MurF_N"/>
</dbReference>
<evidence type="ECO:0000256" key="9">
    <source>
        <dbReference type="ARBA" id="ARBA00023316"/>
    </source>
</evidence>
<comment type="function">
    <text evidence="10 11">Involved in cell wall formation. Catalyzes the final step in the synthesis of UDP-N-acetylmuramoyl-pentapeptide, the precursor of murein.</text>
</comment>
<feature type="domain" description="Mur ligase N-terminal catalytic" evidence="12">
    <location>
        <begin position="24"/>
        <end position="89"/>
    </location>
</feature>
<keyword evidence="7 10" id="KW-0573">Peptidoglycan synthesis</keyword>
<evidence type="ECO:0000256" key="3">
    <source>
        <dbReference type="ARBA" id="ARBA00022618"/>
    </source>
</evidence>
<keyword evidence="3 10" id="KW-0132">Cell division</keyword>
<accession>A0ABT0ND59</accession>
<evidence type="ECO:0000259" key="12">
    <source>
        <dbReference type="Pfam" id="PF01225"/>
    </source>
</evidence>
<evidence type="ECO:0000256" key="4">
    <source>
        <dbReference type="ARBA" id="ARBA00022741"/>
    </source>
</evidence>
<keyword evidence="6 10" id="KW-0133">Cell shape</keyword>
<evidence type="ECO:0000313" key="16">
    <source>
        <dbReference type="Proteomes" id="UP001202831"/>
    </source>
</evidence>
<keyword evidence="5 10" id="KW-0067">ATP-binding</keyword>
<evidence type="ECO:0000256" key="7">
    <source>
        <dbReference type="ARBA" id="ARBA00022984"/>
    </source>
</evidence>
<dbReference type="Gene3D" id="3.40.1190.10">
    <property type="entry name" value="Mur-like, catalytic domain"/>
    <property type="match status" value="1"/>
</dbReference>
<dbReference type="HAMAP" id="MF_02019">
    <property type="entry name" value="MurF"/>
    <property type="match status" value="1"/>
</dbReference>
<dbReference type="PANTHER" id="PTHR43024">
    <property type="entry name" value="UDP-N-ACETYLMURAMOYL-TRIPEPTIDE--D-ALANYL-D-ALANINE LIGASE"/>
    <property type="match status" value="1"/>
</dbReference>
<dbReference type="RefSeq" id="WP_249250934.1">
    <property type="nucleotide sequence ID" value="NZ_JAKIKT010000014.1"/>
</dbReference>
<dbReference type="EMBL" id="JAKIKT010000014">
    <property type="protein sequence ID" value="MCL2916398.1"/>
    <property type="molecule type" value="Genomic_DNA"/>
</dbReference>
<dbReference type="GO" id="GO:0016874">
    <property type="term" value="F:ligase activity"/>
    <property type="evidence" value="ECO:0007669"/>
    <property type="project" value="UniProtKB-KW"/>
</dbReference>
<dbReference type="Gene3D" id="3.40.1390.10">
    <property type="entry name" value="MurE/MurF, N-terminal domain"/>
    <property type="match status" value="1"/>
</dbReference>
<dbReference type="InterPro" id="IPR036565">
    <property type="entry name" value="Mur-like_cat_sf"/>
</dbReference>
<comment type="subcellular location">
    <subcellularLocation>
        <location evidence="10 11">Cytoplasm</location>
    </subcellularLocation>
</comment>
<comment type="caution">
    <text evidence="15">The sequence shown here is derived from an EMBL/GenBank/DDBJ whole genome shotgun (WGS) entry which is preliminary data.</text>
</comment>
<dbReference type="InterPro" id="IPR004101">
    <property type="entry name" value="Mur_ligase_C"/>
</dbReference>
<reference evidence="15 16" key="1">
    <citation type="submission" date="2022-01" db="EMBL/GenBank/DDBJ databases">
        <title>Whole genome-based taxonomy of the Shewanellaceae.</title>
        <authorList>
            <person name="Martin-Rodriguez A.J."/>
        </authorList>
    </citation>
    <scope>NUCLEOTIDE SEQUENCE [LARGE SCALE GENOMIC DNA]</scope>
    <source>
        <strain evidence="15 16">DSM 21332</strain>
    </source>
</reference>
<dbReference type="Gene3D" id="3.90.190.20">
    <property type="entry name" value="Mur ligase, C-terminal domain"/>
    <property type="match status" value="1"/>
</dbReference>
<evidence type="ECO:0000256" key="1">
    <source>
        <dbReference type="ARBA" id="ARBA00022490"/>
    </source>
</evidence>
<feature type="domain" description="Mur ligase C-terminal" evidence="13">
    <location>
        <begin position="315"/>
        <end position="434"/>
    </location>
</feature>
<keyword evidence="16" id="KW-1185">Reference proteome</keyword>
<dbReference type="Proteomes" id="UP001202831">
    <property type="component" value="Unassembled WGS sequence"/>
</dbReference>
<dbReference type="Pfam" id="PF02875">
    <property type="entry name" value="Mur_ligase_C"/>
    <property type="match status" value="1"/>
</dbReference>
<keyword evidence="2 10" id="KW-0436">Ligase</keyword>
<feature type="binding site" evidence="10">
    <location>
        <begin position="107"/>
        <end position="113"/>
    </location>
    <ligand>
        <name>ATP</name>
        <dbReference type="ChEBI" id="CHEBI:30616"/>
    </ligand>
</feature>
<name>A0ABT0ND59_9GAMM</name>
<organism evidence="15 16">
    <name type="scientific">Shewanella corallii</name>
    <dbReference type="NCBI Taxonomy" id="560080"/>
    <lineage>
        <taxon>Bacteria</taxon>
        <taxon>Pseudomonadati</taxon>
        <taxon>Pseudomonadota</taxon>
        <taxon>Gammaproteobacteria</taxon>
        <taxon>Alteromonadales</taxon>
        <taxon>Shewanellaceae</taxon>
        <taxon>Shewanella</taxon>
    </lineage>
</organism>
<feature type="domain" description="Mur ligase central" evidence="14">
    <location>
        <begin position="106"/>
        <end position="292"/>
    </location>
</feature>
<dbReference type="InterPro" id="IPR051046">
    <property type="entry name" value="MurCDEF_CellWall_CoF430Synth"/>
</dbReference>
<dbReference type="Pfam" id="PF01225">
    <property type="entry name" value="Mur_ligase"/>
    <property type="match status" value="1"/>
</dbReference>
<keyword evidence="4 10" id="KW-0547">Nucleotide-binding</keyword>
<dbReference type="InterPro" id="IPR000713">
    <property type="entry name" value="Mur_ligase_N"/>
</dbReference>
<comment type="catalytic activity">
    <reaction evidence="10 11">
        <text>D-alanyl-D-alanine + UDP-N-acetyl-alpha-D-muramoyl-L-alanyl-gamma-D-glutamyl-meso-2,6-diaminopimelate + ATP = UDP-N-acetyl-alpha-D-muramoyl-L-alanyl-gamma-D-glutamyl-meso-2,6-diaminopimeloyl-D-alanyl-D-alanine + ADP + phosphate + H(+)</text>
        <dbReference type="Rhea" id="RHEA:28374"/>
        <dbReference type="ChEBI" id="CHEBI:15378"/>
        <dbReference type="ChEBI" id="CHEBI:30616"/>
        <dbReference type="ChEBI" id="CHEBI:43474"/>
        <dbReference type="ChEBI" id="CHEBI:57822"/>
        <dbReference type="ChEBI" id="CHEBI:61386"/>
        <dbReference type="ChEBI" id="CHEBI:83905"/>
        <dbReference type="ChEBI" id="CHEBI:456216"/>
        <dbReference type="EC" id="6.3.2.10"/>
    </reaction>
</comment>
<dbReference type="InterPro" id="IPR005863">
    <property type="entry name" value="UDP-N-AcMur_synth"/>
</dbReference>
<gene>
    <name evidence="10 15" type="primary">murF</name>
    <name evidence="15" type="ORF">L2725_21925</name>
</gene>
<keyword evidence="1 10" id="KW-0963">Cytoplasm</keyword>
<comment type="similarity">
    <text evidence="10">Belongs to the MurCDEF family. MurF subfamily.</text>
</comment>
<dbReference type="NCBIfam" id="TIGR01143">
    <property type="entry name" value="murF"/>
    <property type="match status" value="1"/>
</dbReference>
<evidence type="ECO:0000256" key="6">
    <source>
        <dbReference type="ARBA" id="ARBA00022960"/>
    </source>
</evidence>
<evidence type="ECO:0000256" key="2">
    <source>
        <dbReference type="ARBA" id="ARBA00022598"/>
    </source>
</evidence>
<evidence type="ECO:0000256" key="8">
    <source>
        <dbReference type="ARBA" id="ARBA00023306"/>
    </source>
</evidence>
<evidence type="ECO:0000313" key="15">
    <source>
        <dbReference type="EMBL" id="MCL2916398.1"/>
    </source>
</evidence>
<evidence type="ECO:0000256" key="10">
    <source>
        <dbReference type="HAMAP-Rule" id="MF_02019"/>
    </source>
</evidence>
<dbReference type="SUPFAM" id="SSF63418">
    <property type="entry name" value="MurE/MurF N-terminal domain"/>
    <property type="match status" value="1"/>
</dbReference>
<dbReference type="PANTHER" id="PTHR43024:SF1">
    <property type="entry name" value="UDP-N-ACETYLMURAMOYL-TRIPEPTIDE--D-ALANYL-D-ALANINE LIGASE"/>
    <property type="match status" value="1"/>
</dbReference>
<comment type="pathway">
    <text evidence="10 11">Cell wall biogenesis; peptidoglycan biosynthesis.</text>
</comment>
<keyword evidence="9 10" id="KW-0961">Cell wall biogenesis/degradation</keyword>